<evidence type="ECO:0000313" key="2">
    <source>
        <dbReference type="EMBL" id="KAJ8877594.1"/>
    </source>
</evidence>
<dbReference type="PANTHER" id="PTHR10773:SF19">
    <property type="match status" value="1"/>
</dbReference>
<organism evidence="2 3">
    <name type="scientific">Dryococelus australis</name>
    <dbReference type="NCBI Taxonomy" id="614101"/>
    <lineage>
        <taxon>Eukaryota</taxon>
        <taxon>Metazoa</taxon>
        <taxon>Ecdysozoa</taxon>
        <taxon>Arthropoda</taxon>
        <taxon>Hexapoda</taxon>
        <taxon>Insecta</taxon>
        <taxon>Pterygota</taxon>
        <taxon>Neoptera</taxon>
        <taxon>Polyneoptera</taxon>
        <taxon>Phasmatodea</taxon>
        <taxon>Verophasmatodea</taxon>
        <taxon>Anareolatae</taxon>
        <taxon>Phasmatidae</taxon>
        <taxon>Eurycanthinae</taxon>
        <taxon>Dryococelus</taxon>
    </lineage>
</organism>
<keyword evidence="3" id="KW-1185">Reference proteome</keyword>
<dbReference type="EMBL" id="JARBHB010000008">
    <property type="protein sequence ID" value="KAJ8877594.1"/>
    <property type="molecule type" value="Genomic_DNA"/>
</dbReference>
<evidence type="ECO:0000259" key="1">
    <source>
        <dbReference type="Pfam" id="PF25273"/>
    </source>
</evidence>
<dbReference type="Pfam" id="PF25273">
    <property type="entry name" value="DUF7869"/>
    <property type="match status" value="1"/>
</dbReference>
<name>A0ABQ9GZX6_9NEOP</name>
<comment type="caution">
    <text evidence="2">The sequence shown here is derived from an EMBL/GenBank/DDBJ whole genome shotgun (WGS) entry which is preliminary data.</text>
</comment>
<dbReference type="PANTHER" id="PTHR10773">
    <property type="entry name" value="DNA-DIRECTED RNA POLYMERASES I, II, AND III SUBUNIT RPABC2"/>
    <property type="match status" value="1"/>
</dbReference>
<sequence length="356" mass="41576">MKFNRDISDKRGTHHNRPRAVSFDAKELVRDHISSMTPQESHYSRSTSSKLYLSSELCVERMYDLFKESNPNIKCSCGLYKDIFRSEFELRFGPSRPNSCPYCDELYIHLVAAETEDEQKRISAQSSLHHRKADTVYKVLHEDFVMSKSNPTYVVLCTDLQQVLFCPKLHHSSMFYQREFSTYNQCVLNMGTEKPFMFVCNESVAKCGSSEVTSCILKYIELHFESLKVGEIRRLVVWSDRCIAQNNNWWCIALYHYLIVKKYSTTIDQKFLVSGHSFLRCDRDFALIKRRNKKSTVYHLKQWLEVIVNASPAFSAYYMDKEDGIDLFIGFSSHQKNKILLERESVIIPYNLGIAM</sequence>
<gene>
    <name evidence="2" type="ORF">PR048_022049</name>
</gene>
<dbReference type="InterPro" id="IPR057191">
    <property type="entry name" value="DUF7869"/>
</dbReference>
<protein>
    <recommendedName>
        <fullName evidence="1">DUF7869 domain-containing protein</fullName>
    </recommendedName>
</protein>
<dbReference type="Proteomes" id="UP001159363">
    <property type="component" value="Chromosome 7"/>
</dbReference>
<proteinExistence type="predicted"/>
<feature type="domain" description="DUF7869" evidence="1">
    <location>
        <begin position="184"/>
        <end position="310"/>
    </location>
</feature>
<accession>A0ABQ9GZX6</accession>
<reference evidence="2 3" key="1">
    <citation type="submission" date="2023-02" db="EMBL/GenBank/DDBJ databases">
        <title>LHISI_Scaffold_Assembly.</title>
        <authorList>
            <person name="Stuart O.P."/>
            <person name="Cleave R."/>
            <person name="Magrath M.J.L."/>
            <person name="Mikheyev A.S."/>
        </authorList>
    </citation>
    <scope>NUCLEOTIDE SEQUENCE [LARGE SCALE GENOMIC DNA]</scope>
    <source>
        <strain evidence="2">Daus_M_001</strain>
        <tissue evidence="2">Leg muscle</tissue>
    </source>
</reference>
<evidence type="ECO:0000313" key="3">
    <source>
        <dbReference type="Proteomes" id="UP001159363"/>
    </source>
</evidence>